<evidence type="ECO:0000313" key="2">
    <source>
        <dbReference type="Proteomes" id="UP000006101"/>
    </source>
</evidence>
<dbReference type="AlphaFoldDB" id="K0B7Y0"/>
<evidence type="ECO:0000313" key="1">
    <source>
        <dbReference type="EMBL" id="AFS81065.1"/>
    </source>
</evidence>
<name>K0B7Y0_9ARCH</name>
<organism evidence="1 2">
    <name type="scientific">Candidatus Nitrosopumilus koreensis AR1</name>
    <dbReference type="NCBI Taxonomy" id="1229908"/>
    <lineage>
        <taxon>Archaea</taxon>
        <taxon>Nitrososphaerota</taxon>
        <taxon>Nitrososphaeria</taxon>
        <taxon>Nitrosopumilales</taxon>
        <taxon>Nitrosopumilaceae</taxon>
        <taxon>Nitrosopumilus</taxon>
    </lineage>
</organism>
<keyword evidence="2" id="KW-1185">Reference proteome</keyword>
<dbReference type="RefSeq" id="WP_014963449.1">
    <property type="nucleotide sequence ID" value="NC_018655.1"/>
</dbReference>
<reference evidence="1 2" key="1">
    <citation type="journal article" date="2012" name="J. Bacteriol.">
        <title>Draft Genome Sequence of an Ammonia-Oxidizing Archaeon, "Candidatus Nitrosopumilus koreensis" AR1, from Marine Sediment.</title>
        <authorList>
            <person name="Park S.J."/>
            <person name="Kim J.G."/>
            <person name="Jung M.Y."/>
            <person name="Kim S.J."/>
            <person name="Cha I.T."/>
            <person name="Kwon K."/>
            <person name="Lee J.H."/>
            <person name="Rhee S.K."/>
        </authorList>
    </citation>
    <scope>NUCLEOTIDE SEQUENCE [LARGE SCALE GENOMIC DNA]</scope>
    <source>
        <strain evidence="1 2">AR1</strain>
    </source>
</reference>
<dbReference type="PATRIC" id="fig|1229908.8.peg.1288"/>
<dbReference type="KEGG" id="nkr:NKOR_05910"/>
<protein>
    <recommendedName>
        <fullName evidence="3">AsnC family transcriptional regulator</fullName>
    </recommendedName>
</protein>
<dbReference type="EMBL" id="CP003842">
    <property type="protein sequence ID" value="AFS81065.1"/>
    <property type="molecule type" value="Genomic_DNA"/>
</dbReference>
<dbReference type="InterPro" id="IPR011008">
    <property type="entry name" value="Dimeric_a/b-barrel"/>
</dbReference>
<evidence type="ECO:0008006" key="3">
    <source>
        <dbReference type="Google" id="ProtNLM"/>
    </source>
</evidence>
<gene>
    <name evidence="1" type="ORF">NKOR_05910</name>
</gene>
<dbReference type="Gene3D" id="3.30.70.920">
    <property type="match status" value="1"/>
</dbReference>
<sequence>MDFTYLLISCTPTKNVDVANTLQELSGVKEAVPVHGAFDCIVKTEKMPSEDVSRLVISSIRPLDDVRSILPLRTAPLLVTS</sequence>
<dbReference type="GeneID" id="13725217"/>
<accession>K0B7Y0</accession>
<dbReference type="HOGENOM" id="CLU_170329_1_3_2"/>
<dbReference type="SUPFAM" id="SSF54909">
    <property type="entry name" value="Dimeric alpha+beta barrel"/>
    <property type="match status" value="1"/>
</dbReference>
<dbReference type="Proteomes" id="UP000006101">
    <property type="component" value="Chromosome"/>
</dbReference>
<proteinExistence type="predicted"/>